<evidence type="ECO:0000313" key="2">
    <source>
        <dbReference type="EMBL" id="KAJ1254757.1"/>
    </source>
</evidence>
<comment type="caution">
    <text evidence="2">The sequence shown here is derived from an EMBL/GenBank/DDBJ whole genome shotgun (WGS) entry which is preliminary data.</text>
</comment>
<dbReference type="AlphaFoldDB" id="A0A9W8CEG1"/>
<evidence type="ECO:0000256" key="1">
    <source>
        <dbReference type="SAM" id="MobiDB-lite"/>
    </source>
</evidence>
<dbReference type="Proteomes" id="UP001164776">
    <property type="component" value="Unassembled WGS sequence"/>
</dbReference>
<sequence>MSLLPTSAVPVSARADGVRQQRSILPAPAAFDPGPGPRASSSRRPSRPPRTPAASDSRAPSRRRSTEGRGAPAPFIFVFLISLFLDSRSAFLPPSQLFGCHCSNNLFPCVFLGVVLGGCEDLF</sequence>
<proteinExistence type="predicted"/>
<name>A0A9W8CEG1_9POAL</name>
<accession>A0A9W8CEG1</accession>
<protein>
    <submittedName>
        <fullName evidence="2">Uncharacterized protein</fullName>
    </submittedName>
</protein>
<feature type="compositionally biased region" description="Low complexity" evidence="1">
    <location>
        <begin position="26"/>
        <end position="43"/>
    </location>
</feature>
<dbReference type="EMBL" id="MU629899">
    <property type="protein sequence ID" value="KAJ1254757.1"/>
    <property type="molecule type" value="Genomic_DNA"/>
</dbReference>
<evidence type="ECO:0000313" key="3">
    <source>
        <dbReference type="Proteomes" id="UP001164776"/>
    </source>
</evidence>
<feature type="region of interest" description="Disordered" evidence="1">
    <location>
        <begin position="1"/>
        <end position="69"/>
    </location>
</feature>
<reference evidence="2 3" key="1">
    <citation type="submission" date="2022-10" db="EMBL/GenBank/DDBJ databases">
        <title>WGS assembly of Paspalum vaginatum 540-79.</title>
        <authorList>
            <person name="Sun G."/>
            <person name="Wase N."/>
            <person name="Shu S."/>
            <person name="Jenkins J."/>
            <person name="Zhou B."/>
            <person name="Torres-Rodriguez J."/>
            <person name="Chen C."/>
            <person name="Sandor L."/>
            <person name="Plott C."/>
            <person name="Yoshinga Y."/>
            <person name="Daum C."/>
            <person name="Qi P."/>
            <person name="Barry K."/>
            <person name="Lipzen A."/>
            <person name="Berry L."/>
            <person name="Pedersen C."/>
            <person name="Gottilla T."/>
            <person name="Foltz A."/>
            <person name="Yu H."/>
            <person name="O'Malley R."/>
            <person name="Zhang C."/>
            <person name="Devos K."/>
            <person name="Sigmon B."/>
            <person name="Yu B."/>
            <person name="Obata T."/>
            <person name="Schmutz J."/>
            <person name="Schnable J."/>
        </authorList>
    </citation>
    <scope>NUCLEOTIDE SEQUENCE [LARGE SCALE GENOMIC DNA]</scope>
    <source>
        <strain evidence="3">cv. 540-79</strain>
    </source>
</reference>
<gene>
    <name evidence="2" type="ORF">BS78_K329100</name>
</gene>
<keyword evidence="3" id="KW-1185">Reference proteome</keyword>
<organism evidence="2 3">
    <name type="scientific">Paspalum vaginatum</name>
    <name type="common">seashore paspalum</name>
    <dbReference type="NCBI Taxonomy" id="158149"/>
    <lineage>
        <taxon>Eukaryota</taxon>
        <taxon>Viridiplantae</taxon>
        <taxon>Streptophyta</taxon>
        <taxon>Embryophyta</taxon>
        <taxon>Tracheophyta</taxon>
        <taxon>Spermatophyta</taxon>
        <taxon>Magnoliopsida</taxon>
        <taxon>Liliopsida</taxon>
        <taxon>Poales</taxon>
        <taxon>Poaceae</taxon>
        <taxon>PACMAD clade</taxon>
        <taxon>Panicoideae</taxon>
        <taxon>Andropogonodae</taxon>
        <taxon>Paspaleae</taxon>
        <taxon>Paspalinae</taxon>
        <taxon>Paspalum</taxon>
    </lineage>
</organism>